<dbReference type="PANTHER" id="PTHR43135:SF3">
    <property type="entry name" value="ALPHA-D-RIBOSE 1-METHYLPHOSPHONATE 5-TRIPHOSPHATE DIPHOSPHATASE"/>
    <property type="match status" value="1"/>
</dbReference>
<organism evidence="1 2">
    <name type="scientific">Frondihabitans peucedani</name>
    <dbReference type="NCBI Taxonomy" id="598626"/>
    <lineage>
        <taxon>Bacteria</taxon>
        <taxon>Bacillati</taxon>
        <taxon>Actinomycetota</taxon>
        <taxon>Actinomycetes</taxon>
        <taxon>Micrococcales</taxon>
        <taxon>Microbacteriaceae</taxon>
        <taxon>Frondihabitans</taxon>
    </lineage>
</organism>
<evidence type="ECO:0008006" key="3">
    <source>
        <dbReference type="Google" id="ProtNLM"/>
    </source>
</evidence>
<protein>
    <recommendedName>
        <fullName evidence="3">Imidazolonepropionase-like amidohydrolase</fullName>
    </recommendedName>
</protein>
<dbReference type="EMBL" id="BAABAU010000005">
    <property type="protein sequence ID" value="GAA4267627.1"/>
    <property type="molecule type" value="Genomic_DNA"/>
</dbReference>
<reference evidence="2" key="1">
    <citation type="journal article" date="2019" name="Int. J. Syst. Evol. Microbiol.">
        <title>The Global Catalogue of Microorganisms (GCM) 10K type strain sequencing project: providing services to taxonomists for standard genome sequencing and annotation.</title>
        <authorList>
            <consortium name="The Broad Institute Genomics Platform"/>
            <consortium name="The Broad Institute Genome Sequencing Center for Infectious Disease"/>
            <person name="Wu L."/>
            <person name="Ma J."/>
        </authorList>
    </citation>
    <scope>NUCLEOTIDE SEQUENCE [LARGE SCALE GENOMIC DNA]</scope>
    <source>
        <strain evidence="2">JCM 17442</strain>
    </source>
</reference>
<dbReference type="RefSeq" id="WP_344798107.1">
    <property type="nucleotide sequence ID" value="NZ_BAABAU010000005.1"/>
</dbReference>
<evidence type="ECO:0000313" key="1">
    <source>
        <dbReference type="EMBL" id="GAA4267627.1"/>
    </source>
</evidence>
<sequence>MLFTCDDAWFGGWRGRSILRIEAGRLSYAGPAEGTSVEADVDGHVGATVLAPLTDSHVHLGLIDVGALVGGGIARVVDLGWDPALATTWPARGAAADSDWPEVSTSGGLLCAPGGYPSRSAWAPPAAALEAADAAQAREVLQSLQDRGATVAKITLNTDAGPVWDDDLLAAVVREAHDLGLPVVAHAQGVGQTRRAARAGVDALAHTPFSERLDDDLLDDLAGRMTWISTLAIHDRDGAGTGGSSASAAASAYPTAVDNLARFHARGGHVLYGTDLGNGDLPVGLNGRELAALAEAGLGTDAILHALTPGSGEPTFDTRLVSLIAERPTTVAELAAARVTTLPELARSAE</sequence>
<dbReference type="SUPFAM" id="SSF51556">
    <property type="entry name" value="Metallo-dependent hydrolases"/>
    <property type="match status" value="1"/>
</dbReference>
<dbReference type="PANTHER" id="PTHR43135">
    <property type="entry name" value="ALPHA-D-RIBOSE 1-METHYLPHOSPHONATE 5-TRIPHOSPHATE DIPHOSPHATASE"/>
    <property type="match status" value="1"/>
</dbReference>
<proteinExistence type="predicted"/>
<keyword evidence="2" id="KW-1185">Reference proteome</keyword>
<dbReference type="Gene3D" id="3.20.20.140">
    <property type="entry name" value="Metal-dependent hydrolases"/>
    <property type="match status" value="1"/>
</dbReference>
<gene>
    <name evidence="1" type="ORF">GCM10022256_32390</name>
</gene>
<dbReference type="InterPro" id="IPR051781">
    <property type="entry name" value="Metallo-dep_Hydrolase"/>
</dbReference>
<evidence type="ECO:0000313" key="2">
    <source>
        <dbReference type="Proteomes" id="UP001501594"/>
    </source>
</evidence>
<comment type="caution">
    <text evidence="1">The sequence shown here is derived from an EMBL/GenBank/DDBJ whole genome shotgun (WGS) entry which is preliminary data.</text>
</comment>
<dbReference type="Proteomes" id="UP001501594">
    <property type="component" value="Unassembled WGS sequence"/>
</dbReference>
<name>A0ABP8E5X0_9MICO</name>
<accession>A0ABP8E5X0</accession>
<dbReference type="InterPro" id="IPR032466">
    <property type="entry name" value="Metal_Hydrolase"/>
</dbReference>